<dbReference type="AlphaFoldDB" id="F5IVY4"/>
<evidence type="ECO:0000259" key="4">
    <source>
        <dbReference type="PROSITE" id="PS51186"/>
    </source>
</evidence>
<comment type="caution">
    <text evidence="5">The sequence shown here is derived from an EMBL/GenBank/DDBJ whole genome shotgun (WGS) entry which is preliminary data.</text>
</comment>
<evidence type="ECO:0000313" key="5">
    <source>
        <dbReference type="EMBL" id="EGK02784.1"/>
    </source>
</evidence>
<keyword evidence="6" id="KW-1185">Reference proteome</keyword>
<dbReference type="HOGENOM" id="CLU_013985_41_1_10"/>
<protein>
    <recommendedName>
        <fullName evidence="4">N-acetyltransferase domain-containing protein</fullName>
    </recommendedName>
</protein>
<dbReference type="RefSeq" id="WP_006798549.1">
    <property type="nucleotide sequence ID" value="NZ_GL891980.1"/>
</dbReference>
<dbReference type="EMBL" id="ADLV01000015">
    <property type="protein sequence ID" value="EGK02784.1"/>
    <property type="molecule type" value="Genomic_DNA"/>
</dbReference>
<dbReference type="Pfam" id="PF00583">
    <property type="entry name" value="Acetyltransf_1"/>
    <property type="match status" value="1"/>
</dbReference>
<dbReference type="PANTHER" id="PTHR10545:SF29">
    <property type="entry name" value="GH14572P-RELATED"/>
    <property type="match status" value="1"/>
</dbReference>
<dbReference type="InterPro" id="IPR051016">
    <property type="entry name" value="Diverse_Substrate_AcTransf"/>
</dbReference>
<dbReference type="SUPFAM" id="SSF55729">
    <property type="entry name" value="Acyl-CoA N-acyltransferases (Nat)"/>
    <property type="match status" value="1"/>
</dbReference>
<feature type="domain" description="N-acetyltransferase" evidence="4">
    <location>
        <begin position="3"/>
        <end position="146"/>
    </location>
</feature>
<reference evidence="5 6" key="1">
    <citation type="submission" date="2011-04" db="EMBL/GenBank/DDBJ databases">
        <title>The Genome Sequence of Dysgonomonas gadei ATCC BAA-286.</title>
        <authorList>
            <consortium name="The Broad Institute Genome Sequencing Platform"/>
            <person name="Earl A."/>
            <person name="Ward D."/>
            <person name="Feldgarden M."/>
            <person name="Gevers D."/>
            <person name="Pudlo N."/>
            <person name="Martens E."/>
            <person name="Allen-Vercoe E."/>
            <person name="Young S.K."/>
            <person name="Zeng Q."/>
            <person name="Gargeya S."/>
            <person name="Fitzgerald M."/>
            <person name="Haas B."/>
            <person name="Abouelleil A."/>
            <person name="Alvarado L."/>
            <person name="Arachchi H.M."/>
            <person name="Berlin A."/>
            <person name="Brown A."/>
            <person name="Chapman S.B."/>
            <person name="Chen Z."/>
            <person name="Dunbar C."/>
            <person name="Freedman E."/>
            <person name="Gearin G."/>
            <person name="Gellesch M."/>
            <person name="Goldberg J."/>
            <person name="Griggs A."/>
            <person name="Gujja S."/>
            <person name="Heiman D."/>
            <person name="Howarth C."/>
            <person name="Larson L."/>
            <person name="Lui A."/>
            <person name="MacDonald P.J.P."/>
            <person name="Mehta T."/>
            <person name="Montmayeur A."/>
            <person name="Murphy C."/>
            <person name="Neiman D."/>
            <person name="Pearson M."/>
            <person name="Priest M."/>
            <person name="Roberts A."/>
            <person name="Saif S."/>
            <person name="Shea T."/>
            <person name="Shenoy N."/>
            <person name="Sisk P."/>
            <person name="Stolte C."/>
            <person name="Sykes S."/>
            <person name="Yandava C."/>
            <person name="Wortman J."/>
            <person name="Nusbaum C."/>
            <person name="Birren B."/>
        </authorList>
    </citation>
    <scope>NUCLEOTIDE SEQUENCE [LARGE SCALE GENOMIC DNA]</scope>
    <source>
        <strain evidence="5 6">ATCC BAA-286</strain>
    </source>
</reference>
<dbReference type="InterPro" id="IPR016181">
    <property type="entry name" value="Acyl_CoA_acyltransferase"/>
</dbReference>
<dbReference type="InterPro" id="IPR000182">
    <property type="entry name" value="GNAT_dom"/>
</dbReference>
<dbReference type="PROSITE" id="PS51186">
    <property type="entry name" value="GNAT"/>
    <property type="match status" value="1"/>
</dbReference>
<evidence type="ECO:0000256" key="2">
    <source>
        <dbReference type="ARBA" id="ARBA00022679"/>
    </source>
</evidence>
<dbReference type="STRING" id="742766.HMPREF9455_01034"/>
<dbReference type="OrthoDB" id="9805924at2"/>
<organism evidence="5 6">
    <name type="scientific">Dysgonomonas gadei ATCC BAA-286</name>
    <dbReference type="NCBI Taxonomy" id="742766"/>
    <lineage>
        <taxon>Bacteria</taxon>
        <taxon>Pseudomonadati</taxon>
        <taxon>Bacteroidota</taxon>
        <taxon>Bacteroidia</taxon>
        <taxon>Bacteroidales</taxon>
        <taxon>Dysgonomonadaceae</taxon>
        <taxon>Dysgonomonas</taxon>
    </lineage>
</organism>
<dbReference type="eggNOG" id="COG1247">
    <property type="taxonomic scope" value="Bacteria"/>
</dbReference>
<evidence type="ECO:0000256" key="3">
    <source>
        <dbReference type="ARBA" id="ARBA00023315"/>
    </source>
</evidence>
<dbReference type="GO" id="GO:0008080">
    <property type="term" value="F:N-acetyltransferase activity"/>
    <property type="evidence" value="ECO:0007669"/>
    <property type="project" value="TreeGrafter"/>
</dbReference>
<dbReference type="FunFam" id="3.40.630.30:FF:000064">
    <property type="entry name" value="GNAT family acetyltransferase"/>
    <property type="match status" value="1"/>
</dbReference>
<dbReference type="PANTHER" id="PTHR10545">
    <property type="entry name" value="DIAMINE N-ACETYLTRANSFERASE"/>
    <property type="match status" value="1"/>
</dbReference>
<dbReference type="Gene3D" id="3.40.630.30">
    <property type="match status" value="1"/>
</dbReference>
<comment type="similarity">
    <text evidence="1">Belongs to the acetyltransferase family.</text>
</comment>
<keyword evidence="2" id="KW-0808">Transferase</keyword>
<sequence length="146" mass="16992">MNIDIQPIMESDFEELVSLFLEFATFEKLPEKMTNSVGQMLKEKNYFHGFVARDKDGSIIGYATYFFAYYTWTGKSLYMDDLYIRQAYRGKGIGTLLINEVIAYAKEECCNGLRWQVSEWNHPAIKFYEGLGATINEVERNCDLLF</sequence>
<gene>
    <name evidence="5" type="ORF">HMPREF9455_01034</name>
</gene>
<proteinExistence type="inferred from homology"/>
<dbReference type="CDD" id="cd04301">
    <property type="entry name" value="NAT_SF"/>
    <property type="match status" value="1"/>
</dbReference>
<accession>F5IVY4</accession>
<dbReference type="Proteomes" id="UP000004913">
    <property type="component" value="Unassembled WGS sequence"/>
</dbReference>
<evidence type="ECO:0000313" key="6">
    <source>
        <dbReference type="Proteomes" id="UP000004913"/>
    </source>
</evidence>
<evidence type="ECO:0000256" key="1">
    <source>
        <dbReference type="ARBA" id="ARBA00008694"/>
    </source>
</evidence>
<keyword evidence="3" id="KW-0012">Acyltransferase</keyword>
<name>F5IVY4_9BACT</name>